<comment type="subcellular location">
    <subcellularLocation>
        <location evidence="1">Nucleus</location>
    </subcellularLocation>
</comment>
<dbReference type="InterPro" id="IPR000182">
    <property type="entry name" value="GNAT_dom"/>
</dbReference>
<dbReference type="InterPro" id="IPR016181">
    <property type="entry name" value="Acyl_CoA_acyltransferase"/>
</dbReference>
<organism evidence="10 11">
    <name type="scientific">Trapa incisa</name>
    <dbReference type="NCBI Taxonomy" id="236973"/>
    <lineage>
        <taxon>Eukaryota</taxon>
        <taxon>Viridiplantae</taxon>
        <taxon>Streptophyta</taxon>
        <taxon>Embryophyta</taxon>
        <taxon>Tracheophyta</taxon>
        <taxon>Spermatophyta</taxon>
        <taxon>Magnoliopsida</taxon>
        <taxon>eudicotyledons</taxon>
        <taxon>Gunneridae</taxon>
        <taxon>Pentapetalae</taxon>
        <taxon>rosids</taxon>
        <taxon>malvids</taxon>
        <taxon>Myrtales</taxon>
        <taxon>Lythraceae</taxon>
        <taxon>Trapa</taxon>
    </lineage>
</organism>
<feature type="region of interest" description="Disordered" evidence="7">
    <location>
        <begin position="865"/>
        <end position="890"/>
    </location>
</feature>
<dbReference type="GO" id="GO:0016747">
    <property type="term" value="F:acyltransferase activity, transferring groups other than amino-acyl groups"/>
    <property type="evidence" value="ECO:0007669"/>
    <property type="project" value="InterPro"/>
</dbReference>
<dbReference type="Gene3D" id="3.40.630.30">
    <property type="match status" value="1"/>
</dbReference>
<evidence type="ECO:0000256" key="6">
    <source>
        <dbReference type="PROSITE-ProRule" id="PRU00146"/>
    </source>
</evidence>
<proteinExistence type="predicted"/>
<dbReference type="SMART" id="SM00249">
    <property type="entry name" value="PHD"/>
    <property type="match status" value="2"/>
</dbReference>
<dbReference type="InterPro" id="IPR032308">
    <property type="entry name" value="TDBD"/>
</dbReference>
<evidence type="ECO:0000256" key="2">
    <source>
        <dbReference type="ARBA" id="ARBA00022723"/>
    </source>
</evidence>
<dbReference type="PANTHER" id="PTHR46508:SF2">
    <property type="entry name" value="INCREASED DNA METHYLATION 1"/>
    <property type="match status" value="1"/>
</dbReference>
<feature type="domain" description="PHD-type" evidence="8">
    <location>
        <begin position="1026"/>
        <end position="1071"/>
    </location>
</feature>
<dbReference type="CDD" id="cd15532">
    <property type="entry name" value="PHD2_CHD_II"/>
    <property type="match status" value="1"/>
</dbReference>
<dbReference type="SUPFAM" id="SSF55729">
    <property type="entry name" value="Acyl-CoA N-acyltransferases (Nat)"/>
    <property type="match status" value="1"/>
</dbReference>
<evidence type="ECO:0000313" key="11">
    <source>
        <dbReference type="Proteomes" id="UP001345219"/>
    </source>
</evidence>
<dbReference type="InterPro" id="IPR013083">
    <property type="entry name" value="Znf_RING/FYVE/PHD"/>
</dbReference>
<evidence type="ECO:0000256" key="4">
    <source>
        <dbReference type="ARBA" id="ARBA00022833"/>
    </source>
</evidence>
<dbReference type="EMBL" id="JAXIOK010000017">
    <property type="protein sequence ID" value="KAK4751643.1"/>
    <property type="molecule type" value="Genomic_DNA"/>
</dbReference>
<dbReference type="InterPro" id="IPR019787">
    <property type="entry name" value="Znf_PHD-finger"/>
</dbReference>
<evidence type="ECO:0000256" key="5">
    <source>
        <dbReference type="ARBA" id="ARBA00023242"/>
    </source>
</evidence>
<evidence type="ECO:0000256" key="1">
    <source>
        <dbReference type="ARBA" id="ARBA00004123"/>
    </source>
</evidence>
<name>A0AAN7JVS5_9MYRT</name>
<feature type="domain" description="N-acetyltransferase" evidence="9">
    <location>
        <begin position="1157"/>
        <end position="1321"/>
    </location>
</feature>
<dbReference type="InterPro" id="IPR001965">
    <property type="entry name" value="Znf_PHD"/>
</dbReference>
<dbReference type="InterPro" id="IPR056511">
    <property type="entry name" value="IDM1_C"/>
</dbReference>
<dbReference type="InterPro" id="IPR011011">
    <property type="entry name" value="Znf_FYVE_PHD"/>
</dbReference>
<dbReference type="Proteomes" id="UP001345219">
    <property type="component" value="Chromosome 4"/>
</dbReference>
<evidence type="ECO:0000256" key="7">
    <source>
        <dbReference type="SAM" id="MobiDB-lite"/>
    </source>
</evidence>
<dbReference type="Pfam" id="PF23209">
    <property type="entry name" value="IDM1_C"/>
    <property type="match status" value="1"/>
</dbReference>
<dbReference type="Gene3D" id="3.30.40.10">
    <property type="entry name" value="Zinc/RING finger domain, C3HC4 (zinc finger)"/>
    <property type="match status" value="1"/>
</dbReference>
<evidence type="ECO:0000259" key="8">
    <source>
        <dbReference type="PROSITE" id="PS50016"/>
    </source>
</evidence>
<keyword evidence="2" id="KW-0479">Metal-binding</keyword>
<dbReference type="Pfam" id="PF16135">
    <property type="entry name" value="TDBD"/>
    <property type="match status" value="1"/>
</dbReference>
<sequence>MTEMFFSNGVQSFCNDGFEGSNEEYQIFREVFFGKHIGNDGGRSPATSISEYTLSKNTSICSNTNSSLLISQSSPKVFCLQESDYMNNVAPVNSASRYFSENISVQEVNDSNAYLEQRNLSVEKICNTVIDENFTSSSPISCESIAGMSFPCADSFLHTVSFPLIESFDQGVAWNYYLLKQNVPWEKGVDVGIADLLNCRFLGSSGDHGKDVHASKAITLPVSTETYATRLWVESPSSCAAHQLEYHAHADERTMDYNNQGLHLSDIVESDVSKDPRRLLLSYALNLLKDAGWLVTKHKRPCRNYFESKYRSPAGRSYREFSKVWKACKEILLGDRFLLIEQDDVKGWNNISLFFSDLYDTLMSMKREHNQSDVSGSLIQQWNILNPFITIIFIDKKIGMLRKGEVVEARRTLLIDKHEKRTVVLGLRHVNEKEKRRHTPTESKVRISYGKDEKRDTVLGLKCGDLKANLVFGGQIPGLFSDGHRHSDSEITAFGSKKYSFTRQSHDDYFSQCNWRGTQETTRLLYETPFYTPAINNNCLTETAGGIQGSAGPWDKNDDRNTSVMLDAQSNGNNTLVTLDTESNVNALPGLFKGDTANVLPGFSSDNLLLSSASAYSFPDDASFLPNNTENVERGGQLQENLQIVACKNTEELLDDQRTDSVSHLMASQSSFLDCHYSSFSTGCRSHKSLPQTVDRVNSENKYESHTELVLQQDGPELPVLRITDIIEQPNSSGKENHHCSMVDLALKKKTRRKSKKISDIKSTELLDTQIIGKTSSVAELLDVDICASHLELEQMRESPAAEVRNEGSCEIFFSSSKHQVEKKRLKNKKAIRDCSNIDKRKRSQKCEIDDDDLLVSAIIKNKDIGQSPGRSKSKMKEYKSRSKRMRKSKNRGCRLLPHQVGKGRKLSAEEKWSVVGARSVLSWLISSGVISYDDVFQYRDPNNNTVVKEGRVTMNGIICNCCKEVMSVTRFKIHAGFMLNRPCLNLFMGSGESLTLCELQAWSSEYKTRKRRRLTNQTGDKDQNDDSCGVCGDGGELICCDNCPSTFHQACLLTEDLPDGNWYCTNCTCQICGDLVSGLSSDGWKCSQCEHKYHGSCMKEKWLDPVASDVWFCSRGCKEIHSGLHSRIGLINHIGDGYSWSLLRCIHDDQRVHSAQKFALKAECNTKLVVALSIMEECFASMVDPRTGIDMIPHILYNWGSEFARLNFEGFYTMVLEKDDVLITAASVRLYGGTVAEMPLIATCSKYRCRGMCRRLMTALEELLISLRVEKLLIAAIPELVETWTKSFGFQVVEKDEKQSLNGINLTVFPGTILLKKTLFQGQKSNTQTGYEGQDRILPLGVESKSEIEQLTESYYAKEADPMMGVKLVEANSTEKALDHFAIETNFNSGN</sequence>
<gene>
    <name evidence="10" type="ORF">SAY87_005125</name>
</gene>
<keyword evidence="4" id="KW-0862">Zinc</keyword>
<dbReference type="PANTHER" id="PTHR46508">
    <property type="entry name" value="PHD FINGER FAMILY PROTEIN"/>
    <property type="match status" value="1"/>
</dbReference>
<dbReference type="PROSITE" id="PS51186">
    <property type="entry name" value="GNAT"/>
    <property type="match status" value="1"/>
</dbReference>
<accession>A0AAN7JVS5</accession>
<comment type="caution">
    <text evidence="10">The sequence shown here is derived from an EMBL/GenBank/DDBJ whole genome shotgun (WGS) entry which is preliminary data.</text>
</comment>
<evidence type="ECO:0000313" key="10">
    <source>
        <dbReference type="EMBL" id="KAK4751643.1"/>
    </source>
</evidence>
<protein>
    <recommendedName>
        <fullName evidence="12">Increased DNA methylation 1</fullName>
    </recommendedName>
</protein>
<dbReference type="GO" id="GO:0005634">
    <property type="term" value="C:nucleus"/>
    <property type="evidence" value="ECO:0007669"/>
    <property type="project" value="UniProtKB-SubCell"/>
</dbReference>
<keyword evidence="11" id="KW-1185">Reference proteome</keyword>
<dbReference type="PROSITE" id="PS50016">
    <property type="entry name" value="ZF_PHD_2"/>
    <property type="match status" value="1"/>
</dbReference>
<dbReference type="GO" id="GO:0008270">
    <property type="term" value="F:zinc ion binding"/>
    <property type="evidence" value="ECO:0007669"/>
    <property type="project" value="UniProtKB-KW"/>
</dbReference>
<evidence type="ECO:0000256" key="3">
    <source>
        <dbReference type="ARBA" id="ARBA00022771"/>
    </source>
</evidence>
<reference evidence="10 11" key="1">
    <citation type="journal article" date="2023" name="Hortic Res">
        <title>Pangenome of water caltrop reveals structural variations and asymmetric subgenome divergence after allopolyploidization.</title>
        <authorList>
            <person name="Zhang X."/>
            <person name="Chen Y."/>
            <person name="Wang L."/>
            <person name="Yuan Y."/>
            <person name="Fang M."/>
            <person name="Shi L."/>
            <person name="Lu R."/>
            <person name="Comes H.P."/>
            <person name="Ma Y."/>
            <person name="Chen Y."/>
            <person name="Huang G."/>
            <person name="Zhou Y."/>
            <person name="Zheng Z."/>
            <person name="Qiu Y."/>
        </authorList>
    </citation>
    <scope>NUCLEOTIDE SEQUENCE [LARGE SCALE GENOMIC DNA]</scope>
    <source>
        <tissue evidence="10">Roots</tissue>
    </source>
</reference>
<keyword evidence="3 6" id="KW-0863">Zinc-finger</keyword>
<keyword evidence="5" id="KW-0539">Nucleus</keyword>
<evidence type="ECO:0000259" key="9">
    <source>
        <dbReference type="PROSITE" id="PS51186"/>
    </source>
</evidence>
<dbReference type="Pfam" id="PF00628">
    <property type="entry name" value="PHD"/>
    <property type="match status" value="1"/>
</dbReference>
<dbReference type="SUPFAM" id="SSF57903">
    <property type="entry name" value="FYVE/PHD zinc finger"/>
    <property type="match status" value="1"/>
</dbReference>
<evidence type="ECO:0008006" key="12">
    <source>
        <dbReference type="Google" id="ProtNLM"/>
    </source>
</evidence>